<dbReference type="Proteomes" id="UP000265703">
    <property type="component" value="Unassembled WGS sequence"/>
</dbReference>
<evidence type="ECO:0000313" key="2">
    <source>
        <dbReference type="Proteomes" id="UP000265703"/>
    </source>
</evidence>
<sequence length="145" mass="16979">MVYSCQLKMDKYEYQQDLEWATAVLLQENDLTGVKKHNAEYGYHTCNISQSDVNFDIFQNGQYHHLTNEIFDIIQVARNITIKKSIAQEYGLCLILNILDKLSCDQYLQIPQDPFHCLARLARRLLDYLFNYELEKSGLNALHIT</sequence>
<organism evidence="1 2">
    <name type="scientific">Glomus cerebriforme</name>
    <dbReference type="NCBI Taxonomy" id="658196"/>
    <lineage>
        <taxon>Eukaryota</taxon>
        <taxon>Fungi</taxon>
        <taxon>Fungi incertae sedis</taxon>
        <taxon>Mucoromycota</taxon>
        <taxon>Glomeromycotina</taxon>
        <taxon>Glomeromycetes</taxon>
        <taxon>Glomerales</taxon>
        <taxon>Glomeraceae</taxon>
        <taxon>Glomus</taxon>
    </lineage>
</organism>
<reference evidence="1 2" key="1">
    <citation type="submission" date="2018-06" db="EMBL/GenBank/DDBJ databases">
        <title>Comparative genomics reveals the genomic features of Rhizophagus irregularis, R. cerebriforme, R. diaphanum and Gigaspora rosea, and their symbiotic lifestyle signature.</title>
        <authorList>
            <person name="Morin E."/>
            <person name="San Clemente H."/>
            <person name="Chen E.C.H."/>
            <person name="De La Providencia I."/>
            <person name="Hainaut M."/>
            <person name="Kuo A."/>
            <person name="Kohler A."/>
            <person name="Murat C."/>
            <person name="Tang N."/>
            <person name="Roy S."/>
            <person name="Loubradou J."/>
            <person name="Henrissat B."/>
            <person name="Grigoriev I.V."/>
            <person name="Corradi N."/>
            <person name="Roux C."/>
            <person name="Martin F.M."/>
        </authorList>
    </citation>
    <scope>NUCLEOTIDE SEQUENCE [LARGE SCALE GENOMIC DNA]</scope>
    <source>
        <strain evidence="1 2">DAOM 227022</strain>
    </source>
</reference>
<accession>A0A397TBP6</accession>
<evidence type="ECO:0000313" key="1">
    <source>
        <dbReference type="EMBL" id="RIA95312.1"/>
    </source>
</evidence>
<dbReference type="STRING" id="658196.A0A397TBP6"/>
<name>A0A397TBP6_9GLOM</name>
<proteinExistence type="predicted"/>
<comment type="caution">
    <text evidence="1">The sequence shown here is derived from an EMBL/GenBank/DDBJ whole genome shotgun (WGS) entry which is preliminary data.</text>
</comment>
<dbReference type="AlphaFoldDB" id="A0A397TBP6"/>
<protein>
    <submittedName>
        <fullName evidence="1">Uncharacterized protein</fullName>
    </submittedName>
</protein>
<keyword evidence="2" id="KW-1185">Reference proteome</keyword>
<gene>
    <name evidence="1" type="ORF">C1645_816795</name>
</gene>
<dbReference type="OrthoDB" id="2420179at2759"/>
<dbReference type="EMBL" id="QKYT01000063">
    <property type="protein sequence ID" value="RIA95312.1"/>
    <property type="molecule type" value="Genomic_DNA"/>
</dbReference>